<dbReference type="EMBL" id="JAGHQM010002312">
    <property type="protein sequence ID" value="KAH0550974.1"/>
    <property type="molecule type" value="Genomic_DNA"/>
</dbReference>
<dbReference type="AlphaFoldDB" id="A0A9P8IF38"/>
<dbReference type="PANTHER" id="PTHR24305">
    <property type="entry name" value="CYTOCHROME P450"/>
    <property type="match status" value="1"/>
</dbReference>
<dbReference type="GO" id="GO:0005506">
    <property type="term" value="F:iron ion binding"/>
    <property type="evidence" value="ECO:0007669"/>
    <property type="project" value="InterPro"/>
</dbReference>
<evidence type="ECO:0008006" key="4">
    <source>
        <dbReference type="Google" id="ProtNLM"/>
    </source>
</evidence>
<dbReference type="InterPro" id="IPR002401">
    <property type="entry name" value="Cyt_P450_E_grp-I"/>
</dbReference>
<sequence>MLWLVKSVVRRNMYEDFGAACEEYGSIVRIGSNILITDSPEIAFRMSAVRSKYHRSDQYNAGRMDPTRNNLFSELDETRHMELRTKMATGYSGKENVHLEESIDNRILDLVKLIETKYLSAGSHMRAFDLARKAQFLTLDVITDVAFGESFGNINADEDVHGYIDAIERMLLPSLWLQVFPSLVRLLAIPWIGRMVLPSSGDHIGVGKAMGVAKKVVAERYGPDRKVRGDMLGSFIRHGLTQEEAESESLLQMCLPVFHYEICHAWQANVSTIHSVAGAETTATAIRTTLLHIITQPRVYSALQAEIDNAARANHISSPIRDAEARQLPYLIACIREGLRTLPPVPNLLAKTVPPGGDTLDGKFVPSGTNIMLSMCGVMRNKSIFGEDVGVFRPERWLEADGQMIQQMEKTVDLVFGYGKYQCLGSTIAWIELRKVLVEVRKRGPLLSEGGS</sequence>
<keyword evidence="1" id="KW-0479">Metal-binding</keyword>
<dbReference type="GO" id="GO:0016705">
    <property type="term" value="F:oxidoreductase activity, acting on paired donors, with incorporation or reduction of molecular oxygen"/>
    <property type="evidence" value="ECO:0007669"/>
    <property type="project" value="InterPro"/>
</dbReference>
<dbReference type="InterPro" id="IPR050121">
    <property type="entry name" value="Cytochrome_P450_monoxygenase"/>
</dbReference>
<dbReference type="SUPFAM" id="SSF48264">
    <property type="entry name" value="Cytochrome P450"/>
    <property type="match status" value="1"/>
</dbReference>
<dbReference type="PRINTS" id="PR00463">
    <property type="entry name" value="EP450I"/>
</dbReference>
<dbReference type="GO" id="GO:0020037">
    <property type="term" value="F:heme binding"/>
    <property type="evidence" value="ECO:0007669"/>
    <property type="project" value="InterPro"/>
</dbReference>
<evidence type="ECO:0000256" key="1">
    <source>
        <dbReference type="PIRSR" id="PIRSR602401-1"/>
    </source>
</evidence>
<keyword evidence="3" id="KW-1185">Reference proteome</keyword>
<organism evidence="2 3">
    <name type="scientific">Trichoglossum hirsutum</name>
    <dbReference type="NCBI Taxonomy" id="265104"/>
    <lineage>
        <taxon>Eukaryota</taxon>
        <taxon>Fungi</taxon>
        <taxon>Dikarya</taxon>
        <taxon>Ascomycota</taxon>
        <taxon>Pezizomycotina</taxon>
        <taxon>Geoglossomycetes</taxon>
        <taxon>Geoglossales</taxon>
        <taxon>Geoglossaceae</taxon>
        <taxon>Trichoglossum</taxon>
    </lineage>
</organism>
<dbReference type="InterPro" id="IPR001128">
    <property type="entry name" value="Cyt_P450"/>
</dbReference>
<keyword evidence="1" id="KW-0349">Heme</keyword>
<accession>A0A9P8IF38</accession>
<keyword evidence="1" id="KW-0408">Iron</keyword>
<dbReference type="Gene3D" id="1.10.630.10">
    <property type="entry name" value="Cytochrome P450"/>
    <property type="match status" value="1"/>
</dbReference>
<gene>
    <name evidence="2" type="ORF">GP486_007661</name>
</gene>
<dbReference type="PRINTS" id="PR00385">
    <property type="entry name" value="P450"/>
</dbReference>
<dbReference type="CDD" id="cd11060">
    <property type="entry name" value="CYP57A1-like"/>
    <property type="match status" value="1"/>
</dbReference>
<dbReference type="Proteomes" id="UP000750711">
    <property type="component" value="Unassembled WGS sequence"/>
</dbReference>
<evidence type="ECO:0000313" key="2">
    <source>
        <dbReference type="EMBL" id="KAH0550974.1"/>
    </source>
</evidence>
<reference evidence="2" key="1">
    <citation type="submission" date="2021-03" db="EMBL/GenBank/DDBJ databases">
        <title>Comparative genomics and phylogenomic investigation of the class Geoglossomycetes provide insights into ecological specialization and systematics.</title>
        <authorList>
            <person name="Melie T."/>
            <person name="Pirro S."/>
            <person name="Miller A.N."/>
            <person name="Quandt A."/>
        </authorList>
    </citation>
    <scope>NUCLEOTIDE SEQUENCE</scope>
    <source>
        <strain evidence="2">CAQ_001_2017</strain>
    </source>
</reference>
<dbReference type="PANTHER" id="PTHR24305:SF168">
    <property type="entry name" value="P450, PUTATIVE (EUROFUNG)-RELATED"/>
    <property type="match status" value="1"/>
</dbReference>
<dbReference type="GO" id="GO:0004497">
    <property type="term" value="F:monooxygenase activity"/>
    <property type="evidence" value="ECO:0007669"/>
    <property type="project" value="InterPro"/>
</dbReference>
<proteinExistence type="predicted"/>
<comment type="cofactor">
    <cofactor evidence="1">
        <name>heme</name>
        <dbReference type="ChEBI" id="CHEBI:30413"/>
    </cofactor>
</comment>
<evidence type="ECO:0000313" key="3">
    <source>
        <dbReference type="Proteomes" id="UP000750711"/>
    </source>
</evidence>
<dbReference type="Pfam" id="PF00067">
    <property type="entry name" value="p450"/>
    <property type="match status" value="2"/>
</dbReference>
<comment type="caution">
    <text evidence="2">The sequence shown here is derived from an EMBL/GenBank/DDBJ whole genome shotgun (WGS) entry which is preliminary data.</text>
</comment>
<dbReference type="InterPro" id="IPR036396">
    <property type="entry name" value="Cyt_P450_sf"/>
</dbReference>
<protein>
    <recommendedName>
        <fullName evidence="4">Pisatin demethylase</fullName>
    </recommendedName>
</protein>
<name>A0A9P8IF38_9PEZI</name>
<feature type="binding site" description="axial binding residue" evidence="1">
    <location>
        <position position="423"/>
    </location>
    <ligand>
        <name>heme</name>
        <dbReference type="ChEBI" id="CHEBI:30413"/>
    </ligand>
    <ligandPart>
        <name>Fe</name>
        <dbReference type="ChEBI" id="CHEBI:18248"/>
    </ligandPart>
</feature>